<gene>
    <name evidence="8" type="ORF">KL86APRO_12324</name>
</gene>
<keyword evidence="3 5" id="KW-0807">Transducer</keyword>
<dbReference type="Pfam" id="PF11563">
    <property type="entry name" value="Protoglobin"/>
    <property type="match status" value="1"/>
</dbReference>
<dbReference type="InterPro" id="IPR004090">
    <property type="entry name" value="Chemotax_Me-accpt_rcpt"/>
</dbReference>
<dbReference type="PANTHER" id="PTHR32089:SF112">
    <property type="entry name" value="LYSOZYME-LIKE PROTEIN-RELATED"/>
    <property type="match status" value="1"/>
</dbReference>
<dbReference type="AlphaFoldDB" id="A0A212K8M9"/>
<dbReference type="Pfam" id="PF00015">
    <property type="entry name" value="MCPsignal"/>
    <property type="match status" value="1"/>
</dbReference>
<dbReference type="SUPFAM" id="SSF46458">
    <property type="entry name" value="Globin-like"/>
    <property type="match status" value="1"/>
</dbReference>
<dbReference type="Gene3D" id="1.10.490.10">
    <property type="entry name" value="Globins"/>
    <property type="match status" value="1"/>
</dbReference>
<dbReference type="GO" id="GO:0006935">
    <property type="term" value="P:chemotaxis"/>
    <property type="evidence" value="ECO:0007669"/>
    <property type="project" value="InterPro"/>
</dbReference>
<reference evidence="8" key="1">
    <citation type="submission" date="2016-04" db="EMBL/GenBank/DDBJ databases">
        <authorList>
            <person name="Evans L.H."/>
            <person name="Alamgir A."/>
            <person name="Owens N."/>
            <person name="Weber N.D."/>
            <person name="Virtaneva K."/>
            <person name="Barbian K."/>
            <person name="Babar A."/>
            <person name="Rosenke K."/>
        </authorList>
    </citation>
    <scope>NUCLEOTIDE SEQUENCE</scope>
    <source>
        <strain evidence="8">86</strain>
    </source>
</reference>
<organism evidence="8">
    <name type="scientific">uncultured Alphaproteobacteria bacterium</name>
    <dbReference type="NCBI Taxonomy" id="91750"/>
    <lineage>
        <taxon>Bacteria</taxon>
        <taxon>Pseudomonadati</taxon>
        <taxon>Pseudomonadota</taxon>
        <taxon>Alphaproteobacteria</taxon>
        <taxon>environmental samples</taxon>
    </lineage>
</organism>
<evidence type="ECO:0000256" key="2">
    <source>
        <dbReference type="ARBA" id="ARBA00022519"/>
    </source>
</evidence>
<dbReference type="InterPro" id="IPR039379">
    <property type="entry name" value="Protoglobin_sensor_dom"/>
</dbReference>
<dbReference type="PROSITE" id="PS50111">
    <property type="entry name" value="CHEMOTAXIS_TRANSDUC_2"/>
    <property type="match status" value="1"/>
</dbReference>
<evidence type="ECO:0000259" key="7">
    <source>
        <dbReference type="PROSITE" id="PS50192"/>
    </source>
</evidence>
<feature type="domain" description="Methyl-accepting transducer" evidence="6">
    <location>
        <begin position="189"/>
        <end position="425"/>
    </location>
</feature>
<dbReference type="SMART" id="SM00283">
    <property type="entry name" value="MA"/>
    <property type="match status" value="1"/>
</dbReference>
<dbReference type="InterPro" id="IPR012292">
    <property type="entry name" value="Globin/Proto"/>
</dbReference>
<evidence type="ECO:0000256" key="5">
    <source>
        <dbReference type="PROSITE-ProRule" id="PRU00284"/>
    </source>
</evidence>
<proteinExistence type="inferred from homology"/>
<dbReference type="PRINTS" id="PR00260">
    <property type="entry name" value="CHEMTRNSDUCR"/>
</dbReference>
<comment type="similarity">
    <text evidence="4">Belongs to the methyl-accepting chemotaxis (MCP) protein family.</text>
</comment>
<dbReference type="PANTHER" id="PTHR32089">
    <property type="entry name" value="METHYL-ACCEPTING CHEMOTAXIS PROTEIN MCPB"/>
    <property type="match status" value="1"/>
</dbReference>
<evidence type="ECO:0000256" key="3">
    <source>
        <dbReference type="ARBA" id="ARBA00023224"/>
    </source>
</evidence>
<dbReference type="GO" id="GO:0019825">
    <property type="term" value="F:oxygen binding"/>
    <property type="evidence" value="ECO:0007669"/>
    <property type="project" value="InterPro"/>
</dbReference>
<protein>
    <submittedName>
        <fullName evidence="8">Chemotaxis sensory transducer</fullName>
    </submittedName>
</protein>
<keyword evidence="2" id="KW-0997">Cell inner membrane</keyword>
<dbReference type="InterPro" id="IPR000727">
    <property type="entry name" value="T_SNARE_dom"/>
</dbReference>
<sequence length="446" mass="47003">MTVVMQIDREARLASMQIDESTKAILRECKPLVEKGIDDAIRESYQILMKFPEAARAYAGTNIDDACRAQRKHWLDDILPATFSDEQLRNCVELFGKRQQQGLALRWYFVFYTNILRRMIGMVVPVYAKRPDRMRAAVDALTKVVIFEVELAAAAYMTAAQQAAAVELNRHADAFEAEISGLVGMVGATVTQLQSAAGTMATVADRTAGEAEAANEATERTSAAVHTVSAATEELSASIREIAGQVEQAAEIAGSAVRDAERTNTMVQGLADAAARIGDVVKLINNIASQTNLLALNATIEAARAGEAGKGFAVVAGEVKSLATQTAKATEDISKQISAVQSATRDAVTAIESIGSTIVRINDIAAAVASAVEQQGAATQEIARSVQGAAEGSSQMSHTIAAVSDLAGQTSGTARDLSAAVDGLSSQTARLSDQVGAFLANVRRSA</sequence>
<keyword evidence="2" id="KW-0472">Membrane</keyword>
<evidence type="ECO:0000256" key="4">
    <source>
        <dbReference type="ARBA" id="ARBA00029447"/>
    </source>
</evidence>
<dbReference type="GO" id="GO:0007165">
    <property type="term" value="P:signal transduction"/>
    <property type="evidence" value="ECO:0007669"/>
    <property type="project" value="UniProtKB-KW"/>
</dbReference>
<dbReference type="SUPFAM" id="SSF58104">
    <property type="entry name" value="Methyl-accepting chemotaxis protein (MCP) signaling domain"/>
    <property type="match status" value="1"/>
</dbReference>
<dbReference type="InterPro" id="IPR004089">
    <property type="entry name" value="MCPsignal_dom"/>
</dbReference>
<dbReference type="CDD" id="cd01068">
    <property type="entry name" value="globin_sensor"/>
    <property type="match status" value="1"/>
</dbReference>
<accession>A0A212K8M9</accession>
<dbReference type="EMBL" id="FLUO01000001">
    <property type="protein sequence ID" value="SBW08026.1"/>
    <property type="molecule type" value="Genomic_DNA"/>
</dbReference>
<dbReference type="InterPro" id="IPR044398">
    <property type="entry name" value="Globin-sensor_dom"/>
</dbReference>
<dbReference type="PROSITE" id="PS50192">
    <property type="entry name" value="T_SNARE"/>
    <property type="match status" value="1"/>
</dbReference>
<dbReference type="InterPro" id="IPR009050">
    <property type="entry name" value="Globin-like_sf"/>
</dbReference>
<evidence type="ECO:0000256" key="1">
    <source>
        <dbReference type="ARBA" id="ARBA00004429"/>
    </source>
</evidence>
<dbReference type="GO" id="GO:0004888">
    <property type="term" value="F:transmembrane signaling receptor activity"/>
    <property type="evidence" value="ECO:0007669"/>
    <property type="project" value="InterPro"/>
</dbReference>
<name>A0A212K8M9_9PROT</name>
<evidence type="ECO:0000313" key="8">
    <source>
        <dbReference type="EMBL" id="SBW08026.1"/>
    </source>
</evidence>
<evidence type="ECO:0000259" key="6">
    <source>
        <dbReference type="PROSITE" id="PS50111"/>
    </source>
</evidence>
<dbReference type="GO" id="GO:0020037">
    <property type="term" value="F:heme binding"/>
    <property type="evidence" value="ECO:0007669"/>
    <property type="project" value="InterPro"/>
</dbReference>
<dbReference type="Gene3D" id="1.10.287.950">
    <property type="entry name" value="Methyl-accepting chemotaxis protein"/>
    <property type="match status" value="1"/>
</dbReference>
<keyword evidence="2" id="KW-1003">Cell membrane</keyword>
<feature type="domain" description="T-SNARE coiled-coil homology" evidence="7">
    <location>
        <begin position="341"/>
        <end position="403"/>
    </location>
</feature>
<comment type="subcellular location">
    <subcellularLocation>
        <location evidence="1">Cell inner membrane</location>
        <topology evidence="1">Multi-pass membrane protein</topology>
    </subcellularLocation>
</comment>
<dbReference type="GO" id="GO:0005886">
    <property type="term" value="C:plasma membrane"/>
    <property type="evidence" value="ECO:0007669"/>
    <property type="project" value="UniProtKB-SubCell"/>
</dbReference>